<dbReference type="RefSeq" id="WP_006159904.1">
    <property type="nucleotide sequence ID" value="NZ_AHJE01000054.1"/>
</dbReference>
<protein>
    <recommendedName>
        <fullName evidence="1">DUF6841 domain-containing protein</fullName>
    </recommendedName>
</protein>
<dbReference type="Proteomes" id="UP000005808">
    <property type="component" value="Unassembled WGS sequence"/>
</dbReference>
<evidence type="ECO:0000259" key="1">
    <source>
        <dbReference type="Pfam" id="PF20795"/>
    </source>
</evidence>
<organism evidence="2 3">
    <name type="scientific">Cupriavidus basilensis OR16</name>
    <dbReference type="NCBI Taxonomy" id="1127483"/>
    <lineage>
        <taxon>Bacteria</taxon>
        <taxon>Pseudomonadati</taxon>
        <taxon>Pseudomonadota</taxon>
        <taxon>Betaproteobacteria</taxon>
        <taxon>Burkholderiales</taxon>
        <taxon>Burkholderiaceae</taxon>
        <taxon>Cupriavidus</taxon>
    </lineage>
</organism>
<evidence type="ECO:0000313" key="3">
    <source>
        <dbReference type="Proteomes" id="UP000005808"/>
    </source>
</evidence>
<name>H1S8Z7_9BURK</name>
<dbReference type="EMBL" id="AHJE01000054">
    <property type="protein sequence ID" value="EHP41013.1"/>
    <property type="molecule type" value="Genomic_DNA"/>
</dbReference>
<comment type="caution">
    <text evidence="2">The sequence shown here is derived from an EMBL/GenBank/DDBJ whole genome shotgun (WGS) entry which is preliminary data.</text>
</comment>
<dbReference type="Pfam" id="PF20795">
    <property type="entry name" value="DUF6841"/>
    <property type="match status" value="1"/>
</dbReference>
<feature type="domain" description="DUF6841" evidence="1">
    <location>
        <begin position="16"/>
        <end position="143"/>
    </location>
</feature>
<gene>
    <name evidence="2" type="ORF">OR16_22363</name>
</gene>
<dbReference type="AlphaFoldDB" id="H1S8Z7"/>
<reference evidence="2 3" key="1">
    <citation type="journal article" date="2012" name="J. Bacteriol.">
        <title>De Novo Genome Project of Cupriavidus basilensis OR16.</title>
        <authorList>
            <person name="Cserhati M."/>
            <person name="Kriszt B."/>
            <person name="Szoboszlay S."/>
            <person name="Toth A."/>
            <person name="Szabo I."/>
            <person name="Tancsics A."/>
            <person name="Nagy I."/>
            <person name="Horvath B."/>
            <person name="Nagy I."/>
            <person name="Kukolya J."/>
        </authorList>
    </citation>
    <scope>NUCLEOTIDE SEQUENCE [LARGE SCALE GENOMIC DNA]</scope>
    <source>
        <strain evidence="2 3">OR16</strain>
    </source>
</reference>
<dbReference type="InterPro" id="IPR049219">
    <property type="entry name" value="DUF6841"/>
</dbReference>
<proteinExistence type="predicted"/>
<sequence>MTNAATTMTADRTAVREMNSWFFETYLPAWVQMGSDATLNDGAILEYWGAPLHAASVNMTRCLLTGDEVIGLLRANQEPLQAQQYTHTVVLDRHVKGYNSNAGSIDVIWSRRRADETEIERRAVHFDIHRTGQGWRVVTVASTLTDRTSLGEIWETV</sequence>
<dbReference type="PATRIC" id="fig|1127483.3.peg.4474"/>
<accession>H1S8Z7</accession>
<evidence type="ECO:0000313" key="2">
    <source>
        <dbReference type="EMBL" id="EHP41013.1"/>
    </source>
</evidence>